<dbReference type="GO" id="GO:0061599">
    <property type="term" value="F:molybdopterin molybdotransferase activity"/>
    <property type="evidence" value="ECO:0007669"/>
    <property type="project" value="UniProtKB-UniRule"/>
</dbReference>
<dbReference type="Gene3D" id="2.40.340.10">
    <property type="entry name" value="MoeA, C-terminal, domain IV"/>
    <property type="match status" value="1"/>
</dbReference>
<dbReference type="PANTHER" id="PTHR10192:SF31">
    <property type="entry name" value="MOLYBDOPTERIN MOLYBDENUMTRANSFERASE"/>
    <property type="match status" value="1"/>
</dbReference>
<comment type="function">
    <text evidence="2 11">Catalyzes the insertion of molybdate into adenylated molybdopterin with the concomitant release of AMP.</text>
</comment>
<dbReference type="InterPro" id="IPR005111">
    <property type="entry name" value="MoeA_C_domain_IV"/>
</dbReference>
<dbReference type="InterPro" id="IPR036688">
    <property type="entry name" value="MoeA_C_domain_IV_sf"/>
</dbReference>
<comment type="similarity">
    <text evidence="4 11">Belongs to the MoeA family.</text>
</comment>
<dbReference type="SMART" id="SM00852">
    <property type="entry name" value="MoCF_biosynth"/>
    <property type="match status" value="1"/>
</dbReference>
<comment type="pathway">
    <text evidence="3 11">Cofactor biosynthesis; molybdopterin biosynthesis.</text>
</comment>
<gene>
    <name evidence="13" type="ORF">A3196_19800</name>
</gene>
<dbReference type="STRING" id="1818881.A3196_19800"/>
<dbReference type="Gene3D" id="2.170.190.11">
    <property type="entry name" value="Molybdopterin biosynthesis moea protein, domain 3"/>
    <property type="match status" value="1"/>
</dbReference>
<accession>A0A1E2UH20</accession>
<dbReference type="FunFam" id="3.40.980.10:FF:000004">
    <property type="entry name" value="Molybdopterin molybdenumtransferase"/>
    <property type="match status" value="1"/>
</dbReference>
<evidence type="ECO:0000256" key="10">
    <source>
        <dbReference type="ARBA" id="ARBA00047317"/>
    </source>
</evidence>
<comment type="caution">
    <text evidence="13">The sequence shown here is derived from an EMBL/GenBank/DDBJ whole genome shotgun (WGS) entry which is preliminary data.</text>
</comment>
<dbReference type="SUPFAM" id="SSF63867">
    <property type="entry name" value="MoeA C-terminal domain-like"/>
    <property type="match status" value="1"/>
</dbReference>
<dbReference type="AlphaFoldDB" id="A0A1E2UH20"/>
<keyword evidence="6 11" id="KW-0808">Transferase</keyword>
<dbReference type="NCBIfam" id="TIGR00177">
    <property type="entry name" value="molyb_syn"/>
    <property type="match status" value="1"/>
</dbReference>
<dbReference type="Pfam" id="PF03453">
    <property type="entry name" value="MoeA_N"/>
    <property type="match status" value="1"/>
</dbReference>
<dbReference type="RefSeq" id="WP_069002828.1">
    <property type="nucleotide sequence ID" value="NZ_LVJW01000008.1"/>
</dbReference>
<feature type="domain" description="MoaB/Mog" evidence="12">
    <location>
        <begin position="197"/>
        <end position="334"/>
    </location>
</feature>
<sequence length="425" mass="45717">MTLQATNPQTSCADPEPSSTLRVAAAREAIQSGIKPILTTERLALRDALGRVLAQPIISPLDVPGHTNSAMDGYALKGSDLQSSSITSFKLIGTSVAGQPFPGHCQSGECIRIMTGAPMPEGADTVIMQEQAKLDETQMVSFTSQHKQGQNVRHAGEDIAKGSRVLEPGRRLTAADLGVMASLGFGEVSVRRRPRVAFFSTGDELRGIGESLREGDVYDSNRYSLYGMLKNCGVHLLDMGVIKDDPEALRQAFQAAAEEADMVISSGGVSVGEADYTKKILQQLGEIHFWKIAMKPGRPLAFGELGQTRFFGLPGNPVAVMVTFYQFVLPAIHYMATGKPYQPFILTAVCHDALRKRPGRYEFIRGVFSTGDDGQLSVESVGQQGSGILTSMSRGNCFILLPESCAGVSEGDRVEIQPFASLSLE</sequence>
<evidence type="ECO:0000256" key="4">
    <source>
        <dbReference type="ARBA" id="ARBA00010763"/>
    </source>
</evidence>
<dbReference type="SUPFAM" id="SSF53218">
    <property type="entry name" value="Molybdenum cofactor biosynthesis proteins"/>
    <property type="match status" value="1"/>
</dbReference>
<evidence type="ECO:0000256" key="5">
    <source>
        <dbReference type="ARBA" id="ARBA00022505"/>
    </source>
</evidence>
<protein>
    <recommendedName>
        <fullName evidence="11">Molybdopterin molybdenumtransferase</fullName>
        <ecNumber evidence="11">2.10.1.1</ecNumber>
    </recommendedName>
</protein>
<dbReference type="GO" id="GO:0006777">
    <property type="term" value="P:Mo-molybdopterin cofactor biosynthetic process"/>
    <property type="evidence" value="ECO:0007669"/>
    <property type="project" value="UniProtKB-UniRule"/>
</dbReference>
<dbReference type="OrthoDB" id="9804758at2"/>
<dbReference type="InterPro" id="IPR036425">
    <property type="entry name" value="MoaB/Mog-like_dom_sf"/>
</dbReference>
<dbReference type="NCBIfam" id="NF045515">
    <property type="entry name" value="Glp_gephyrin"/>
    <property type="match status" value="1"/>
</dbReference>
<dbReference type="EMBL" id="LVJZ01000007">
    <property type="protein sequence ID" value="ODB91969.1"/>
    <property type="molecule type" value="Genomic_DNA"/>
</dbReference>
<dbReference type="InterPro" id="IPR036135">
    <property type="entry name" value="MoeA_linker/N_sf"/>
</dbReference>
<dbReference type="InterPro" id="IPR005110">
    <property type="entry name" value="MoeA_linker/N"/>
</dbReference>
<evidence type="ECO:0000256" key="1">
    <source>
        <dbReference type="ARBA" id="ARBA00001946"/>
    </source>
</evidence>
<keyword evidence="7 11" id="KW-0479">Metal-binding</keyword>
<organism evidence="13 14">
    <name type="scientific">Candidatus Thiodiazotropha endoloripes</name>
    <dbReference type="NCBI Taxonomy" id="1818881"/>
    <lineage>
        <taxon>Bacteria</taxon>
        <taxon>Pseudomonadati</taxon>
        <taxon>Pseudomonadota</taxon>
        <taxon>Gammaproteobacteria</taxon>
        <taxon>Chromatiales</taxon>
        <taxon>Sedimenticolaceae</taxon>
        <taxon>Candidatus Thiodiazotropha</taxon>
    </lineage>
</organism>
<dbReference type="CDD" id="cd00887">
    <property type="entry name" value="MoeA"/>
    <property type="match status" value="1"/>
</dbReference>
<reference evidence="13 14" key="1">
    <citation type="submission" date="2016-03" db="EMBL/GenBank/DDBJ databases">
        <title>Chemosynthetic sulphur-oxidizing symbionts of marine invertebrate animals are capable of nitrogen fixation.</title>
        <authorList>
            <person name="Petersen J.M."/>
            <person name="Kemper A."/>
            <person name="Gruber-Vodicka H."/>
            <person name="Cardini U."/>
            <person name="Geest Mvander."/>
            <person name="Kleiner M."/>
            <person name="Bulgheresi S."/>
            <person name="Fussmann M."/>
            <person name="Herbold C."/>
            <person name="Seah B.K.B."/>
            <person name="Antony C.Paul."/>
            <person name="Liu D."/>
            <person name="Belitz A."/>
            <person name="Weber M."/>
        </authorList>
    </citation>
    <scope>NUCLEOTIDE SEQUENCE [LARGE SCALE GENOMIC DNA]</scope>
    <source>
        <strain evidence="13">G_D</strain>
    </source>
</reference>
<dbReference type="InterPro" id="IPR001453">
    <property type="entry name" value="MoaB/Mog_dom"/>
</dbReference>
<comment type="catalytic activity">
    <reaction evidence="10">
        <text>adenylyl-molybdopterin + molybdate = Mo-molybdopterin + AMP + H(+)</text>
        <dbReference type="Rhea" id="RHEA:35047"/>
        <dbReference type="ChEBI" id="CHEBI:15378"/>
        <dbReference type="ChEBI" id="CHEBI:36264"/>
        <dbReference type="ChEBI" id="CHEBI:62727"/>
        <dbReference type="ChEBI" id="CHEBI:71302"/>
        <dbReference type="ChEBI" id="CHEBI:456215"/>
        <dbReference type="EC" id="2.10.1.1"/>
    </reaction>
</comment>
<evidence type="ECO:0000256" key="9">
    <source>
        <dbReference type="ARBA" id="ARBA00023150"/>
    </source>
</evidence>
<dbReference type="NCBIfam" id="NF011060">
    <property type="entry name" value="PRK14491.1"/>
    <property type="match status" value="1"/>
</dbReference>
<keyword evidence="14" id="KW-1185">Reference proteome</keyword>
<evidence type="ECO:0000259" key="12">
    <source>
        <dbReference type="SMART" id="SM00852"/>
    </source>
</evidence>
<evidence type="ECO:0000256" key="6">
    <source>
        <dbReference type="ARBA" id="ARBA00022679"/>
    </source>
</evidence>
<keyword evidence="9 11" id="KW-0501">Molybdenum cofactor biosynthesis</keyword>
<dbReference type="GO" id="GO:0005829">
    <property type="term" value="C:cytosol"/>
    <property type="evidence" value="ECO:0007669"/>
    <property type="project" value="TreeGrafter"/>
</dbReference>
<name>A0A1E2UH20_9GAMM</name>
<evidence type="ECO:0000256" key="7">
    <source>
        <dbReference type="ARBA" id="ARBA00022723"/>
    </source>
</evidence>
<dbReference type="Pfam" id="PF03454">
    <property type="entry name" value="MoeA_C"/>
    <property type="match status" value="1"/>
</dbReference>
<dbReference type="Pfam" id="PF00994">
    <property type="entry name" value="MoCF_biosynth"/>
    <property type="match status" value="1"/>
</dbReference>
<dbReference type="PANTHER" id="PTHR10192">
    <property type="entry name" value="MOLYBDOPTERIN BIOSYNTHESIS PROTEIN"/>
    <property type="match status" value="1"/>
</dbReference>
<evidence type="ECO:0000313" key="13">
    <source>
        <dbReference type="EMBL" id="ODB91969.1"/>
    </source>
</evidence>
<evidence type="ECO:0000256" key="11">
    <source>
        <dbReference type="RuleBase" id="RU365090"/>
    </source>
</evidence>
<dbReference type="GO" id="GO:0046872">
    <property type="term" value="F:metal ion binding"/>
    <property type="evidence" value="ECO:0007669"/>
    <property type="project" value="UniProtKB-UniRule"/>
</dbReference>
<evidence type="ECO:0000256" key="3">
    <source>
        <dbReference type="ARBA" id="ARBA00005046"/>
    </source>
</evidence>
<evidence type="ECO:0000256" key="2">
    <source>
        <dbReference type="ARBA" id="ARBA00002901"/>
    </source>
</evidence>
<keyword evidence="5 11" id="KW-0500">Molybdenum</keyword>
<dbReference type="UniPathway" id="UPA00344"/>
<dbReference type="Gene3D" id="3.90.105.10">
    <property type="entry name" value="Molybdopterin biosynthesis moea protein, domain 2"/>
    <property type="match status" value="1"/>
</dbReference>
<comment type="cofactor">
    <cofactor evidence="1 11">
        <name>Mg(2+)</name>
        <dbReference type="ChEBI" id="CHEBI:18420"/>
    </cofactor>
</comment>
<dbReference type="SUPFAM" id="SSF63882">
    <property type="entry name" value="MoeA N-terminal region -like"/>
    <property type="match status" value="1"/>
</dbReference>
<dbReference type="FunFam" id="2.170.190.11:FF:000008">
    <property type="entry name" value="Molybdopterin molybdenumtransferase"/>
    <property type="match status" value="1"/>
</dbReference>
<dbReference type="EC" id="2.10.1.1" evidence="11"/>
<dbReference type="Proteomes" id="UP000094849">
    <property type="component" value="Unassembled WGS sequence"/>
</dbReference>
<proteinExistence type="inferred from homology"/>
<dbReference type="PROSITE" id="PS01079">
    <property type="entry name" value="MOCF_BIOSYNTHESIS_2"/>
    <property type="match status" value="1"/>
</dbReference>
<evidence type="ECO:0000313" key="14">
    <source>
        <dbReference type="Proteomes" id="UP000094849"/>
    </source>
</evidence>
<dbReference type="InterPro" id="IPR038987">
    <property type="entry name" value="MoeA-like"/>
</dbReference>
<evidence type="ECO:0000256" key="8">
    <source>
        <dbReference type="ARBA" id="ARBA00022842"/>
    </source>
</evidence>
<dbReference type="InterPro" id="IPR008284">
    <property type="entry name" value="MoCF_biosynth_CS"/>
</dbReference>
<keyword evidence="8 11" id="KW-0460">Magnesium</keyword>
<dbReference type="Gene3D" id="3.40.980.10">
    <property type="entry name" value="MoaB/Mog-like domain"/>
    <property type="match status" value="1"/>
</dbReference>